<evidence type="ECO:0000313" key="2">
    <source>
        <dbReference type="EMBL" id="TBU54362.1"/>
    </source>
</evidence>
<keyword evidence="3" id="KW-1185">Reference proteome</keyword>
<name>A0A4Q9PJU3_9APHY</name>
<accession>A0A4Q9PJU3</accession>
<keyword evidence="1" id="KW-1133">Transmembrane helix</keyword>
<dbReference type="EMBL" id="ML145190">
    <property type="protein sequence ID" value="TBU54362.1"/>
    <property type="molecule type" value="Genomic_DNA"/>
</dbReference>
<sequence>MSCVSLLDIHPRAIRNCAPIFSSKVALHIHGLKLLSLRSSTDRMTGDASSFTDRIVAPWRAPGSTLPGLVCTKLLAVLYILLLSVRVTGVEYRIRALGALILTGSLHPSELGSMNTKTTLLKMVLKMQYRCSP</sequence>
<organism evidence="2 3">
    <name type="scientific">Dichomitus squalens</name>
    <dbReference type="NCBI Taxonomy" id="114155"/>
    <lineage>
        <taxon>Eukaryota</taxon>
        <taxon>Fungi</taxon>
        <taxon>Dikarya</taxon>
        <taxon>Basidiomycota</taxon>
        <taxon>Agaricomycotina</taxon>
        <taxon>Agaricomycetes</taxon>
        <taxon>Polyporales</taxon>
        <taxon>Polyporaceae</taxon>
        <taxon>Dichomitus</taxon>
    </lineage>
</organism>
<evidence type="ECO:0000313" key="3">
    <source>
        <dbReference type="Proteomes" id="UP000292082"/>
    </source>
</evidence>
<protein>
    <submittedName>
        <fullName evidence="2">Uncharacterized protein</fullName>
    </submittedName>
</protein>
<feature type="transmembrane region" description="Helical" evidence="1">
    <location>
        <begin position="66"/>
        <end position="85"/>
    </location>
</feature>
<keyword evidence="1" id="KW-0472">Membrane</keyword>
<dbReference type="Proteomes" id="UP000292082">
    <property type="component" value="Unassembled WGS sequence"/>
</dbReference>
<keyword evidence="1" id="KW-0812">Transmembrane</keyword>
<dbReference type="AlphaFoldDB" id="A0A4Q9PJU3"/>
<evidence type="ECO:0000256" key="1">
    <source>
        <dbReference type="SAM" id="Phobius"/>
    </source>
</evidence>
<gene>
    <name evidence="2" type="ORF">BD310DRAFT_935984</name>
</gene>
<proteinExistence type="predicted"/>
<reference evidence="2 3" key="1">
    <citation type="submission" date="2019-01" db="EMBL/GenBank/DDBJ databases">
        <title>Draft genome sequences of three monokaryotic isolates of the white-rot basidiomycete fungus Dichomitus squalens.</title>
        <authorList>
            <consortium name="DOE Joint Genome Institute"/>
            <person name="Lopez S.C."/>
            <person name="Andreopoulos B."/>
            <person name="Pangilinan J."/>
            <person name="Lipzen A."/>
            <person name="Riley R."/>
            <person name="Ahrendt S."/>
            <person name="Ng V."/>
            <person name="Barry K."/>
            <person name="Daum C."/>
            <person name="Grigoriev I.V."/>
            <person name="Hilden K.S."/>
            <person name="Makela M.R."/>
            <person name="de Vries R.P."/>
        </authorList>
    </citation>
    <scope>NUCLEOTIDE SEQUENCE [LARGE SCALE GENOMIC DNA]</scope>
    <source>
        <strain evidence="2 3">CBS 464.89</strain>
    </source>
</reference>